<dbReference type="InterPro" id="IPR012442">
    <property type="entry name" value="DUF1645_plant"/>
</dbReference>
<reference evidence="2 3" key="1">
    <citation type="submission" date="2021-02" db="EMBL/GenBank/DDBJ databases">
        <title>Plant Genome Project.</title>
        <authorList>
            <person name="Zhang R.-G."/>
        </authorList>
    </citation>
    <scope>NUCLEOTIDE SEQUENCE [LARGE SCALE GENOMIC DNA]</scope>
    <source>
        <tissue evidence="2">Leaves</tissue>
    </source>
</reference>
<feature type="compositionally biased region" description="Basic and acidic residues" evidence="1">
    <location>
        <begin position="180"/>
        <end position="194"/>
    </location>
</feature>
<proteinExistence type="predicted"/>
<organism evidence="2 3">
    <name type="scientific">Xanthoceras sorbifolium</name>
    <dbReference type="NCBI Taxonomy" id="99658"/>
    <lineage>
        <taxon>Eukaryota</taxon>
        <taxon>Viridiplantae</taxon>
        <taxon>Streptophyta</taxon>
        <taxon>Embryophyta</taxon>
        <taxon>Tracheophyta</taxon>
        <taxon>Spermatophyta</taxon>
        <taxon>Magnoliopsida</taxon>
        <taxon>eudicotyledons</taxon>
        <taxon>Gunneridae</taxon>
        <taxon>Pentapetalae</taxon>
        <taxon>rosids</taxon>
        <taxon>malvids</taxon>
        <taxon>Sapindales</taxon>
        <taxon>Sapindaceae</taxon>
        <taxon>Xanthoceroideae</taxon>
        <taxon>Xanthoceras</taxon>
    </lineage>
</organism>
<sequence>MEVVIPVPGMSSTPSSPRRFGQYFFTSAPTSPTRISEFYREFDNFYMINESRGSARTSVSSSAVPFNWEEKPGTPKSPKSTAAAFNEDDFAFDFSEDLVAASLSAEELFDGGKIRPLKPPPRLQLDEYNNAGQNQKSPLLSPRSPRSPRSPISQGKRIIREAFSPRTKKQIDPFATAIENTRKKTENERGRDRTAAGLSSSSSRRATRSLSPFRVSAYPWDEEDHKQQQQHQQQQQPPTKQQSFSLTSSKGSSRKWRLRDFLLFRSASEGRAKGRDPFMSKYVGLFKKNDDNKNASFRSTDSSGSASGSKRRGPVSAHELHYTKNKAAHEDMKKKTFLPYKQGILGSWVSHKFMK</sequence>
<evidence type="ECO:0000313" key="2">
    <source>
        <dbReference type="EMBL" id="KAH7567373.1"/>
    </source>
</evidence>
<comment type="caution">
    <text evidence="2">The sequence shown here is derived from an EMBL/GenBank/DDBJ whole genome shotgun (WGS) entry which is preliminary data.</text>
</comment>
<feature type="compositionally biased region" description="Low complexity" evidence="1">
    <location>
        <begin position="195"/>
        <end position="211"/>
    </location>
</feature>
<accession>A0ABQ8HSS8</accession>
<feature type="compositionally biased region" description="Low complexity" evidence="1">
    <location>
        <begin position="296"/>
        <end position="308"/>
    </location>
</feature>
<protein>
    <submittedName>
        <fullName evidence="2">Uncharacterized protein</fullName>
    </submittedName>
</protein>
<feature type="compositionally biased region" description="Low complexity" evidence="1">
    <location>
        <begin position="229"/>
        <end position="242"/>
    </location>
</feature>
<dbReference type="Proteomes" id="UP000827721">
    <property type="component" value="Unassembled WGS sequence"/>
</dbReference>
<dbReference type="Pfam" id="PF07816">
    <property type="entry name" value="DUF1645"/>
    <property type="match status" value="1"/>
</dbReference>
<dbReference type="PANTHER" id="PTHR33095:SF14">
    <property type="entry name" value="AR781"/>
    <property type="match status" value="1"/>
</dbReference>
<keyword evidence="3" id="KW-1185">Reference proteome</keyword>
<feature type="compositionally biased region" description="Low complexity" evidence="1">
    <location>
        <begin position="137"/>
        <end position="151"/>
    </location>
</feature>
<dbReference type="PANTHER" id="PTHR33095">
    <property type="entry name" value="OS07G0619500 PROTEIN"/>
    <property type="match status" value="1"/>
</dbReference>
<dbReference type="EMBL" id="JAFEMO010000007">
    <property type="protein sequence ID" value="KAH7567373.1"/>
    <property type="molecule type" value="Genomic_DNA"/>
</dbReference>
<name>A0ABQ8HSS8_9ROSI</name>
<feature type="region of interest" description="Disordered" evidence="1">
    <location>
        <begin position="289"/>
        <end position="320"/>
    </location>
</feature>
<gene>
    <name evidence="2" type="ORF">JRO89_XS07G0060300</name>
</gene>
<evidence type="ECO:0000313" key="3">
    <source>
        <dbReference type="Proteomes" id="UP000827721"/>
    </source>
</evidence>
<evidence type="ECO:0000256" key="1">
    <source>
        <dbReference type="SAM" id="MobiDB-lite"/>
    </source>
</evidence>
<feature type="region of interest" description="Disordered" evidence="1">
    <location>
        <begin position="111"/>
        <end position="251"/>
    </location>
</feature>